<dbReference type="InterPro" id="IPR025966">
    <property type="entry name" value="OppC_N"/>
</dbReference>
<protein>
    <submittedName>
        <fullName evidence="9">Peptide ABC transporter permease</fullName>
    </submittedName>
</protein>
<feature type="transmembrane region" description="Helical" evidence="7">
    <location>
        <begin position="288"/>
        <end position="309"/>
    </location>
</feature>
<evidence type="ECO:0000256" key="5">
    <source>
        <dbReference type="ARBA" id="ARBA00022989"/>
    </source>
</evidence>
<feature type="transmembrane region" description="Helical" evidence="7">
    <location>
        <begin position="120"/>
        <end position="144"/>
    </location>
</feature>
<dbReference type="Pfam" id="PF00528">
    <property type="entry name" value="BPD_transp_1"/>
    <property type="match status" value="1"/>
</dbReference>
<keyword evidence="3" id="KW-1003">Cell membrane</keyword>
<reference evidence="9 10" key="1">
    <citation type="journal article" date="2017" name="Elife">
        <title>Extensive horizontal gene transfer in cheese-associated bacteria.</title>
        <authorList>
            <person name="Bonham K.S."/>
            <person name="Wolfe B.E."/>
            <person name="Dutton R.J."/>
        </authorList>
    </citation>
    <scope>NUCLEOTIDE SEQUENCE [LARGE SCALE GENOMIC DNA]</scope>
    <source>
        <strain evidence="9 10">341_9</strain>
    </source>
</reference>
<dbReference type="PROSITE" id="PS50928">
    <property type="entry name" value="ABC_TM1"/>
    <property type="match status" value="1"/>
</dbReference>
<gene>
    <name evidence="9" type="ORF">CIK66_12455</name>
</gene>
<dbReference type="GO" id="GO:0005886">
    <property type="term" value="C:plasma membrane"/>
    <property type="evidence" value="ECO:0007669"/>
    <property type="project" value="UniProtKB-SubCell"/>
</dbReference>
<keyword evidence="4 7" id="KW-0812">Transmembrane</keyword>
<evidence type="ECO:0000313" key="10">
    <source>
        <dbReference type="Proteomes" id="UP000218598"/>
    </source>
</evidence>
<dbReference type="PANTHER" id="PTHR43386:SF6">
    <property type="entry name" value="ABC TRANSPORTER PERMEASE PROTEIN"/>
    <property type="match status" value="1"/>
</dbReference>
<evidence type="ECO:0000259" key="8">
    <source>
        <dbReference type="PROSITE" id="PS50928"/>
    </source>
</evidence>
<sequence>MRSEPRHSRTLRPSAEHVVAPLDETPLGAVDAVDTTSAPRSMWAEAGRSLIRNPVFVISAVLILIILVIAAFPSLFTSQDPNYGDITASNQPPSGEHPFGTTRQGYDVLARVLYGTRTSVMVGFFTMILATLIGGILGALAGYVGGIFDAVLSRITDIFFAIPLILGAIVIANRADSMNVPMVILVLGVFGWTNVARIMRGSVISVKNQDFVTASTALGANPVINLVKHVVPNAIAPVIVTATVNLGVYIVAEATLSFLGVGLPSASVSWGGDISDAQPALRTQPMMLFYPSMALAITVLSFIMLGDAVRDALDPKARKR</sequence>
<dbReference type="OrthoDB" id="9812701at2"/>
<evidence type="ECO:0000256" key="1">
    <source>
        <dbReference type="ARBA" id="ARBA00004651"/>
    </source>
</evidence>
<dbReference type="AlphaFoldDB" id="A0A2A3YHH7"/>
<feature type="transmembrane region" description="Helical" evidence="7">
    <location>
        <begin position="55"/>
        <end position="76"/>
    </location>
</feature>
<evidence type="ECO:0000256" key="3">
    <source>
        <dbReference type="ARBA" id="ARBA00022475"/>
    </source>
</evidence>
<feature type="transmembrane region" description="Helical" evidence="7">
    <location>
        <begin position="151"/>
        <end position="172"/>
    </location>
</feature>
<feature type="transmembrane region" description="Helical" evidence="7">
    <location>
        <begin position="178"/>
        <end position="199"/>
    </location>
</feature>
<dbReference type="CDD" id="cd06261">
    <property type="entry name" value="TM_PBP2"/>
    <property type="match status" value="1"/>
</dbReference>
<dbReference type="Proteomes" id="UP000218598">
    <property type="component" value="Unassembled WGS sequence"/>
</dbReference>
<dbReference type="EMBL" id="NRGR01000020">
    <property type="protein sequence ID" value="PCC38737.1"/>
    <property type="molecule type" value="Genomic_DNA"/>
</dbReference>
<dbReference type="InterPro" id="IPR000515">
    <property type="entry name" value="MetI-like"/>
</dbReference>
<dbReference type="PANTHER" id="PTHR43386">
    <property type="entry name" value="OLIGOPEPTIDE TRANSPORT SYSTEM PERMEASE PROTEIN APPC"/>
    <property type="match status" value="1"/>
</dbReference>
<dbReference type="GeneID" id="95326777"/>
<keyword evidence="6 7" id="KW-0472">Membrane</keyword>
<accession>A0A2A3YHH7</accession>
<evidence type="ECO:0000256" key="7">
    <source>
        <dbReference type="RuleBase" id="RU363032"/>
    </source>
</evidence>
<dbReference type="RefSeq" id="WP_096164115.1">
    <property type="nucleotide sequence ID" value="NZ_JBQQHT010000035.1"/>
</dbReference>
<dbReference type="GO" id="GO:0055085">
    <property type="term" value="P:transmembrane transport"/>
    <property type="evidence" value="ECO:0007669"/>
    <property type="project" value="InterPro"/>
</dbReference>
<name>A0A2A3YHH7_9MICO</name>
<dbReference type="Pfam" id="PF12911">
    <property type="entry name" value="OppC_N"/>
    <property type="match status" value="1"/>
</dbReference>
<keyword evidence="10" id="KW-1185">Reference proteome</keyword>
<dbReference type="SUPFAM" id="SSF161098">
    <property type="entry name" value="MetI-like"/>
    <property type="match status" value="1"/>
</dbReference>
<proteinExistence type="inferred from homology"/>
<feature type="transmembrane region" description="Helical" evidence="7">
    <location>
        <begin position="234"/>
        <end position="252"/>
    </location>
</feature>
<keyword evidence="5 7" id="KW-1133">Transmembrane helix</keyword>
<evidence type="ECO:0000313" key="9">
    <source>
        <dbReference type="EMBL" id="PCC38737.1"/>
    </source>
</evidence>
<comment type="subcellular location">
    <subcellularLocation>
        <location evidence="1 7">Cell membrane</location>
        <topology evidence="1 7">Multi-pass membrane protein</topology>
    </subcellularLocation>
</comment>
<dbReference type="InterPro" id="IPR035906">
    <property type="entry name" value="MetI-like_sf"/>
</dbReference>
<evidence type="ECO:0000256" key="6">
    <source>
        <dbReference type="ARBA" id="ARBA00023136"/>
    </source>
</evidence>
<keyword evidence="2 7" id="KW-0813">Transport</keyword>
<organism evidence="9 10">
    <name type="scientific">Brachybacterium alimentarium</name>
    <dbReference type="NCBI Taxonomy" id="47845"/>
    <lineage>
        <taxon>Bacteria</taxon>
        <taxon>Bacillati</taxon>
        <taxon>Actinomycetota</taxon>
        <taxon>Actinomycetes</taxon>
        <taxon>Micrococcales</taxon>
        <taxon>Dermabacteraceae</taxon>
        <taxon>Brachybacterium</taxon>
    </lineage>
</organism>
<dbReference type="InterPro" id="IPR050366">
    <property type="entry name" value="BP-dependent_transpt_permease"/>
</dbReference>
<comment type="similarity">
    <text evidence="7">Belongs to the binding-protein-dependent transport system permease family.</text>
</comment>
<dbReference type="Gene3D" id="1.10.3720.10">
    <property type="entry name" value="MetI-like"/>
    <property type="match status" value="1"/>
</dbReference>
<comment type="caution">
    <text evidence="9">The sequence shown here is derived from an EMBL/GenBank/DDBJ whole genome shotgun (WGS) entry which is preliminary data.</text>
</comment>
<feature type="domain" description="ABC transmembrane type-1" evidence="8">
    <location>
        <begin position="116"/>
        <end position="306"/>
    </location>
</feature>
<evidence type="ECO:0000256" key="4">
    <source>
        <dbReference type="ARBA" id="ARBA00022692"/>
    </source>
</evidence>
<evidence type="ECO:0000256" key="2">
    <source>
        <dbReference type="ARBA" id="ARBA00022448"/>
    </source>
</evidence>